<dbReference type="InterPro" id="IPR042099">
    <property type="entry name" value="ANL_N_sf"/>
</dbReference>
<dbReference type="PROSITE" id="PS00012">
    <property type="entry name" value="PHOSPHOPANTETHEINE"/>
    <property type="match status" value="1"/>
</dbReference>
<proteinExistence type="predicted"/>
<dbReference type="PANTHER" id="PTHR45527:SF14">
    <property type="entry name" value="PLIPASTATIN SYNTHASE SUBUNIT B"/>
    <property type="match status" value="1"/>
</dbReference>
<dbReference type="InterPro" id="IPR045851">
    <property type="entry name" value="AMP-bd_C_sf"/>
</dbReference>
<dbReference type="InterPro" id="IPR020845">
    <property type="entry name" value="AMP-binding_CS"/>
</dbReference>
<comment type="caution">
    <text evidence="5">The sequence shown here is derived from an EMBL/GenBank/DDBJ whole genome shotgun (WGS) entry which is preliminary data.</text>
</comment>
<dbReference type="Gene3D" id="3.30.559.30">
    <property type="entry name" value="Nonribosomal peptide synthetase, condensation domain"/>
    <property type="match status" value="2"/>
</dbReference>
<feature type="domain" description="Carrier" evidence="4">
    <location>
        <begin position="2050"/>
        <end position="2125"/>
    </location>
</feature>
<feature type="domain" description="Carrier" evidence="4">
    <location>
        <begin position="969"/>
        <end position="1043"/>
    </location>
</feature>
<dbReference type="InterPro" id="IPR036736">
    <property type="entry name" value="ACP-like_sf"/>
</dbReference>
<name>A0ABN3GN30_9ACTN</name>
<dbReference type="SUPFAM" id="SSF56801">
    <property type="entry name" value="Acetyl-CoA synthetase-like"/>
    <property type="match status" value="2"/>
</dbReference>
<evidence type="ECO:0000313" key="6">
    <source>
        <dbReference type="Proteomes" id="UP001500253"/>
    </source>
</evidence>
<dbReference type="InterPro" id="IPR001242">
    <property type="entry name" value="Condensation_dom"/>
</dbReference>
<dbReference type="Pfam" id="PF00668">
    <property type="entry name" value="Condensation"/>
    <property type="match status" value="2"/>
</dbReference>
<dbReference type="Gene3D" id="3.40.50.12780">
    <property type="entry name" value="N-terminal domain of ligase-like"/>
    <property type="match status" value="2"/>
</dbReference>
<dbReference type="Gene3D" id="1.10.1200.10">
    <property type="entry name" value="ACP-like"/>
    <property type="match status" value="2"/>
</dbReference>
<dbReference type="EMBL" id="BAAASD010000025">
    <property type="protein sequence ID" value="GAA2356367.1"/>
    <property type="molecule type" value="Genomic_DNA"/>
</dbReference>
<evidence type="ECO:0000256" key="2">
    <source>
        <dbReference type="ARBA" id="ARBA00022450"/>
    </source>
</evidence>
<dbReference type="CDD" id="cd05930">
    <property type="entry name" value="A_NRPS"/>
    <property type="match status" value="1"/>
</dbReference>
<dbReference type="Pfam" id="PF13193">
    <property type="entry name" value="AMP-binding_C"/>
    <property type="match status" value="2"/>
</dbReference>
<dbReference type="SUPFAM" id="SSF53474">
    <property type="entry name" value="alpha/beta-Hydrolases"/>
    <property type="match status" value="1"/>
</dbReference>
<dbReference type="InterPro" id="IPR001031">
    <property type="entry name" value="Thioesterase"/>
</dbReference>
<dbReference type="InterPro" id="IPR020806">
    <property type="entry name" value="PKS_PP-bd"/>
</dbReference>
<dbReference type="Gene3D" id="3.40.50.1820">
    <property type="entry name" value="alpha/beta hydrolase"/>
    <property type="match status" value="1"/>
</dbReference>
<dbReference type="SMART" id="SM00824">
    <property type="entry name" value="PKS_TE"/>
    <property type="match status" value="1"/>
</dbReference>
<dbReference type="SUPFAM" id="SSF52777">
    <property type="entry name" value="CoA-dependent acyltransferases"/>
    <property type="match status" value="4"/>
</dbReference>
<gene>
    <name evidence="5" type="ORF">GCM10010246_52110</name>
</gene>
<dbReference type="PROSITE" id="PS50075">
    <property type="entry name" value="CARRIER"/>
    <property type="match status" value="2"/>
</dbReference>
<organism evidence="5 6">
    <name type="scientific">Streptomyces cuspidosporus</name>
    <dbReference type="NCBI Taxonomy" id="66882"/>
    <lineage>
        <taxon>Bacteria</taxon>
        <taxon>Bacillati</taxon>
        <taxon>Actinomycetota</taxon>
        <taxon>Actinomycetes</taxon>
        <taxon>Kitasatosporales</taxon>
        <taxon>Streptomycetaceae</taxon>
        <taxon>Streptomyces</taxon>
    </lineage>
</organism>
<evidence type="ECO:0000313" key="5">
    <source>
        <dbReference type="EMBL" id="GAA2356367.1"/>
    </source>
</evidence>
<dbReference type="Pfam" id="PF00550">
    <property type="entry name" value="PP-binding"/>
    <property type="match status" value="2"/>
</dbReference>
<protein>
    <submittedName>
        <fullName evidence="5">Non-ribosomal peptide synthetase</fullName>
    </submittedName>
</protein>
<evidence type="ECO:0000256" key="1">
    <source>
        <dbReference type="ARBA" id="ARBA00001957"/>
    </source>
</evidence>
<dbReference type="Gene3D" id="3.30.559.10">
    <property type="entry name" value="Chloramphenicol acetyltransferase-like domain"/>
    <property type="match status" value="2"/>
</dbReference>
<dbReference type="InterPro" id="IPR000873">
    <property type="entry name" value="AMP-dep_synth/lig_dom"/>
</dbReference>
<dbReference type="PANTHER" id="PTHR45527">
    <property type="entry name" value="NONRIBOSOMAL PEPTIDE SYNTHETASE"/>
    <property type="match status" value="1"/>
</dbReference>
<dbReference type="SMART" id="SM00823">
    <property type="entry name" value="PKS_PP"/>
    <property type="match status" value="2"/>
</dbReference>
<reference evidence="5 6" key="1">
    <citation type="journal article" date="2019" name="Int. J. Syst. Evol. Microbiol.">
        <title>The Global Catalogue of Microorganisms (GCM) 10K type strain sequencing project: providing services to taxonomists for standard genome sequencing and annotation.</title>
        <authorList>
            <consortium name="The Broad Institute Genomics Platform"/>
            <consortium name="The Broad Institute Genome Sequencing Center for Infectious Disease"/>
            <person name="Wu L."/>
            <person name="Ma J."/>
        </authorList>
    </citation>
    <scope>NUCLEOTIDE SEQUENCE [LARGE SCALE GENOMIC DNA]</scope>
    <source>
        <strain evidence="5 6">JCM 4316</strain>
    </source>
</reference>
<dbReference type="InterPro" id="IPR009081">
    <property type="entry name" value="PP-bd_ACP"/>
</dbReference>
<dbReference type="InterPro" id="IPR010071">
    <property type="entry name" value="AA_adenyl_dom"/>
</dbReference>
<dbReference type="InterPro" id="IPR029058">
    <property type="entry name" value="AB_hydrolase_fold"/>
</dbReference>
<dbReference type="Gene3D" id="3.30.300.30">
    <property type="match status" value="2"/>
</dbReference>
<accession>A0ABN3GN30</accession>
<comment type="cofactor">
    <cofactor evidence="1">
        <name>pantetheine 4'-phosphate</name>
        <dbReference type="ChEBI" id="CHEBI:47942"/>
    </cofactor>
</comment>
<dbReference type="Pfam" id="PF00501">
    <property type="entry name" value="AMP-binding"/>
    <property type="match status" value="2"/>
</dbReference>
<dbReference type="InterPro" id="IPR023213">
    <property type="entry name" value="CAT-like_dom_sf"/>
</dbReference>
<keyword evidence="6" id="KW-1185">Reference proteome</keyword>
<evidence type="ECO:0000259" key="4">
    <source>
        <dbReference type="PROSITE" id="PS50075"/>
    </source>
</evidence>
<dbReference type="InterPro" id="IPR006162">
    <property type="entry name" value="Ppantetheine_attach_site"/>
</dbReference>
<dbReference type="PROSITE" id="PS00455">
    <property type="entry name" value="AMP_BINDING"/>
    <property type="match status" value="2"/>
</dbReference>
<dbReference type="InterPro" id="IPR020802">
    <property type="entry name" value="TesA-like"/>
</dbReference>
<dbReference type="NCBIfam" id="TIGR01733">
    <property type="entry name" value="AA-adenyl-dom"/>
    <property type="match status" value="2"/>
</dbReference>
<keyword evidence="3" id="KW-0597">Phosphoprotein</keyword>
<evidence type="ECO:0000256" key="3">
    <source>
        <dbReference type="ARBA" id="ARBA00022553"/>
    </source>
</evidence>
<dbReference type="Proteomes" id="UP001500253">
    <property type="component" value="Unassembled WGS sequence"/>
</dbReference>
<keyword evidence="2" id="KW-0596">Phosphopantetheine</keyword>
<sequence>MTSPEPFPLTRYQLDIWVSAAQSEESPQYNVSFHEKLTGDVDRDLLRRCVEHALRCHDALRLRFDERDGTPLQWVEPRAPVVEIADLSRESDPAAACRRWVRAFQQRPMPLRDRPMVRAAVLVEGPSVTHLQLVAHHLVLDGWSLNRVSARILDDYASMAAGGHAASDSAPSYRSFSARDLAYQGSEENAADLEAHRSALADAVPALFPRKPAGAPREGARFSFTLDRSWAARVRDAGLPLFPYIATVLGGYLSRVHRTEEVILGVPVLNRPKEFADTVGHFANTLPLRLPAHDGRPLREIVERTRAATRALRRHERAALGDVVRGLRDVNGGSRQLFDVTLSYLRAGRPDPGPGVRLETTMESPCHEQDALSVVVLDFDGADELRFDLGYATDVFDDDFPVEAMARHFQYLLEEAVDRADGPVSAVPVLPAAEREELIRQGRGDRVDYPRDATLSGLFERQAVRHPARIAVVGPGPDDALTYAGLDARANQVARALRADGVGPGDRVAVLLERGPDLLVALMGVLKAGGAYVPVDPGYPPERIRFLLDDSRPAAVLTQDGSTPRLPTAPGVPVHRVPDLLHGDDSPPKPLADGSDLAYVIYTSGSTGKPKGVRVRHHSVVNRLAWMQRAYPLGEDDVLLQKTPVSFDVSVWELFWWAVEGASVALLPPGGEKDPRVIGRTIHDRRVTVAHFVPSMLGAFLDAAEQTPDLRDATRTLRRVFCSGEALSAARVDRFNRLFHGPERGATPALVNLYGPTEATVDVTFHDCPRDPGRPVGRVPIGRPIDNTWLYVVGRDGQPQPRGVPGELWIGGAGVAAGYLDRPALTAERFLTDPFTGEGSLYRSGDLVRWLADGSLEYLGRLDDQVKIRGNRVEPGEVGRALSALPGVRDALVVDRTDDERGVHLVGYYVPEDGISAADVRRRLADTLPEFMVPALLVPLDRIPLTPNGKADRRALPEPVARGGAPAARPLTAAEEIVSEVWAEVLRCGPVGPEDDYYALGGDSLQMLRVRALAERRGLRFSLADLVRHSTVADLAARAVLDPSPAGPGPSAVLDPASYDSEPRPFETVSGIDRARLGAVLDAYPLTRMQLGLIYHSRQRRHSSLYKDVFRYTLRCEWDEERFRAAFGRLVRRHPALRTSFGLAGFTEPLQLVHPPTEDGLDIVDLRSREGEFREGEFRGERDAEAEVVRYVDERRRHEYAFDTAPLYALRVHVRDAAIDLVLSFHHALFDGASVANLMGELLRDYGHALGLHPAPVPEVRLPSPAAHVLAERRALASEDDRRYWRAELAGSEPVSIGTFRPHRPPSAAGGRASHRFDLPARLGEEVRAFARERALPVKSVLFAAHCLTLRLLSGREDVLTGLIAHGRPEHPHAERMVGLFLNTLPMRVDTAQDSWLETAREAFRRERGAYPHRHYPLSAVQEEHGAGPLFDTVFNYVRFQQLTDALREPGLELTDFRTVEETNFTLLVNAVADPVDQSLWLRVDNDGQTVTHDQVRLFADYYTRILDRMVHHPLEQPGWGFLTAAPRPLPAPAEAARSAVDRFADQAARTPQAVALATGDERWTYARLADATAAVAHGLRARGVTPGAVVGVAADRSPEVIAVILGIMRAGAAVMPLDTGYPARRLRSMIEEAEPVLVVAAARHEALLGRAASLVPLERIAEPPTGDPLTTPLPALDPDSTACVLFTSGSTGRPKGVDIPHRALAHLVSWQNRAESASKGVTLQYAPLSFDVSLQEIFSTLCAGGTLRLVPEETRRDMPALVRLLHREGVERIFLPYIALQQLALAAEALGVTPAALRVIVSSGEQLRITDEIRRLCAALPGVVLENQYGPTETHVVTRHTLTGPPADFPDLPPVGTAVDGARVVVVDARLRPVPPGVTGELYLGGASVARGYRGRDDLTKERFVTLPGTPGRFYRSGDLGFALPGGGIVCTGRADTQVKVRGFRVETAEVELAIRDLLPRHPGIAEAAVVAHARPGTDTVLVAFLTGDPAGVDTGALRGELRESLPDYMVPSYVQWLPAMPSTPSGKRDDAALRAVPLKAPEGHDTTAPRGPLERALAEILADLLHLPEVGVHDSMFELGGTSLTAMRLIATLEQRFGTVIPLSEFIAAPTVAAMAARLRSADAAPAPFDPVVPLNPSGDRTPLFLVHPMGGNVLCFLPFARHLDPEQPLYALQAAGADPGTEPLHTIEDMARDYIAAVKRVQPEGPYRISGYSFGGFVAFEMARRLRAAGERAEVLILDTVTLNPRLRELYTDEALLGWFFWELLWPVRGGASPLGDMPEDATTLDEKFAYIARCAADLGVLPADSSGTVVRRLFGLYRANWTATLNYRPDTADLDLVLLRAEEPLPAILEAMHGAAGSLHAEPTNGWRRMTTGRIQVIAIPGDHLSMMEEPGVAHVAKTVAAILHPSPHYRRDTETS</sequence>
<dbReference type="RefSeq" id="WP_346176801.1">
    <property type="nucleotide sequence ID" value="NZ_BAAASD010000025.1"/>
</dbReference>
<dbReference type="InterPro" id="IPR025110">
    <property type="entry name" value="AMP-bd_C"/>
</dbReference>
<dbReference type="Pfam" id="PF00975">
    <property type="entry name" value="Thioesterase"/>
    <property type="match status" value="1"/>
</dbReference>
<dbReference type="SUPFAM" id="SSF47336">
    <property type="entry name" value="ACP-like"/>
    <property type="match status" value="2"/>
</dbReference>